<evidence type="ECO:0000313" key="2">
    <source>
        <dbReference type="Proteomes" id="UP001179280"/>
    </source>
</evidence>
<gene>
    <name evidence="1" type="ORF">JOC54_002956</name>
</gene>
<keyword evidence="2" id="KW-1185">Reference proteome</keyword>
<reference evidence="1" key="1">
    <citation type="submission" date="2021-01" db="EMBL/GenBank/DDBJ databases">
        <title>Genomic Encyclopedia of Type Strains, Phase IV (KMG-IV): sequencing the most valuable type-strain genomes for metagenomic binning, comparative biology and taxonomic classification.</title>
        <authorList>
            <person name="Goeker M."/>
        </authorList>
    </citation>
    <scope>NUCLEOTIDE SEQUENCE</scope>
    <source>
        <strain evidence="1">DSM 21943</strain>
    </source>
</reference>
<organism evidence="1 2">
    <name type="scientific">Shouchella xiaoxiensis</name>
    <dbReference type="NCBI Taxonomy" id="766895"/>
    <lineage>
        <taxon>Bacteria</taxon>
        <taxon>Bacillati</taxon>
        <taxon>Bacillota</taxon>
        <taxon>Bacilli</taxon>
        <taxon>Bacillales</taxon>
        <taxon>Bacillaceae</taxon>
        <taxon>Shouchella</taxon>
    </lineage>
</organism>
<sequence length="94" mass="11395">MSTIDPRLMQTFRSKMKHPKHFHNVCQILFRQRRQDLKHYGKCCSMIDELSQCLNVPVSPKQRDQHAQWLMNCCVDPQNKNHRRDMWQMVSGRR</sequence>
<proteinExistence type="predicted"/>
<dbReference type="EMBL" id="JAFBCV010000009">
    <property type="protein sequence ID" value="MBM7839676.1"/>
    <property type="molecule type" value="Genomic_DNA"/>
</dbReference>
<protein>
    <submittedName>
        <fullName evidence="1">Uncharacterized protein</fullName>
    </submittedName>
</protein>
<dbReference type="Proteomes" id="UP001179280">
    <property type="component" value="Unassembled WGS sequence"/>
</dbReference>
<accession>A0ABS2SVX0</accession>
<name>A0ABS2SVX0_9BACI</name>
<comment type="caution">
    <text evidence="1">The sequence shown here is derived from an EMBL/GenBank/DDBJ whole genome shotgun (WGS) entry which is preliminary data.</text>
</comment>
<evidence type="ECO:0000313" key="1">
    <source>
        <dbReference type="EMBL" id="MBM7839676.1"/>
    </source>
</evidence>
<dbReference type="RefSeq" id="WP_035419506.1">
    <property type="nucleotide sequence ID" value="NZ_JAFBCV010000009.1"/>
</dbReference>